<sequence>MTISTASTVSCMARTGPPRRGWRRASHRSHPRARMRGTRWCGTSPSTSPLRAPTPTAGHRSCLACTGRTCSGTTWSEATGRCTCPSHPDGTKRPSPCLSQNLCLNCKSLPAGSWDGGPSTQTPRWWLRGKAGKVKLDPPSPGQVGPGGPPAIRWLDARDPPAHRCRGRAQPGGVAMSVRPPSPPQPLLPVRGVGPANAALLSSVTRVRSQGFVTLLFNVVTKDMRKLGYDTGPPDTQGVSGPSTPQGLSR</sequence>
<reference evidence="3" key="1">
    <citation type="submission" date="2025-08" db="UniProtKB">
        <authorList>
            <consortium name="RefSeq"/>
        </authorList>
    </citation>
    <scope>IDENTIFICATION</scope>
    <source>
        <tissue evidence="3">Blood</tissue>
    </source>
</reference>
<evidence type="ECO:0000256" key="1">
    <source>
        <dbReference type="SAM" id="MobiDB-lite"/>
    </source>
</evidence>
<protein>
    <submittedName>
        <fullName evidence="3">B9 domain-containing protein 1 isoform X1</fullName>
    </submittedName>
</protein>
<dbReference type="CTD" id="27077"/>
<dbReference type="InParanoid" id="A0A2Y9M397"/>
<dbReference type="GeneID" id="111167688"/>
<feature type="compositionally biased region" description="Polar residues" evidence="1">
    <location>
        <begin position="1"/>
        <end position="10"/>
    </location>
</feature>
<dbReference type="Proteomes" id="UP000248483">
    <property type="component" value="Unplaced"/>
</dbReference>
<dbReference type="RefSeq" id="XP_022416509.1">
    <property type="nucleotide sequence ID" value="XM_022560801.2"/>
</dbReference>
<gene>
    <name evidence="3" type="primary">B9D1</name>
</gene>
<dbReference type="STRING" id="9749.A0A2Y9M397"/>
<proteinExistence type="predicted"/>
<evidence type="ECO:0000313" key="2">
    <source>
        <dbReference type="Proteomes" id="UP000248483"/>
    </source>
</evidence>
<evidence type="ECO:0000313" key="3">
    <source>
        <dbReference type="RefSeq" id="XP_022416509.1"/>
    </source>
</evidence>
<organism evidence="2 3">
    <name type="scientific">Delphinapterus leucas</name>
    <name type="common">Beluga whale</name>
    <dbReference type="NCBI Taxonomy" id="9749"/>
    <lineage>
        <taxon>Eukaryota</taxon>
        <taxon>Metazoa</taxon>
        <taxon>Chordata</taxon>
        <taxon>Craniata</taxon>
        <taxon>Vertebrata</taxon>
        <taxon>Euteleostomi</taxon>
        <taxon>Mammalia</taxon>
        <taxon>Eutheria</taxon>
        <taxon>Laurasiatheria</taxon>
        <taxon>Artiodactyla</taxon>
        <taxon>Whippomorpha</taxon>
        <taxon>Cetacea</taxon>
        <taxon>Odontoceti</taxon>
        <taxon>Monodontidae</taxon>
        <taxon>Delphinapterus</taxon>
    </lineage>
</organism>
<dbReference type="KEGG" id="dle:111167688"/>
<accession>A0A2Y9M397</accession>
<dbReference type="AlphaFoldDB" id="A0A2Y9M397"/>
<name>A0A2Y9M397_DELLE</name>
<keyword evidence="2" id="KW-1185">Reference proteome</keyword>
<feature type="compositionally biased region" description="Basic residues" evidence="1">
    <location>
        <begin position="20"/>
        <end position="37"/>
    </location>
</feature>
<feature type="region of interest" description="Disordered" evidence="1">
    <location>
        <begin position="1"/>
        <end position="53"/>
    </location>
</feature>
<feature type="region of interest" description="Disordered" evidence="1">
    <location>
        <begin position="228"/>
        <end position="250"/>
    </location>
</feature>
<feature type="compositionally biased region" description="Polar residues" evidence="1">
    <location>
        <begin position="237"/>
        <end position="250"/>
    </location>
</feature>